<proteinExistence type="predicted"/>
<name>A0A565A6M7_PLAVI</name>
<dbReference type="VEuPathDB" id="PlasmoDB:PVPAM_110057100"/>
<dbReference type="Pfam" id="PF05795">
    <property type="entry name" value="Plasmodium_Vir"/>
    <property type="match status" value="1"/>
</dbReference>
<dbReference type="VEuPathDB" id="PlasmoDB:PVX_069190"/>
<accession>A0A565A6M7</accession>
<feature type="region of interest" description="Disordered" evidence="1">
    <location>
        <begin position="217"/>
        <end position="267"/>
    </location>
</feature>
<reference evidence="2" key="1">
    <citation type="submission" date="2016-07" db="EMBL/GenBank/DDBJ databases">
        <authorList>
            <consortium name="Pathogen Informatics"/>
        </authorList>
    </citation>
    <scope>NUCLEOTIDE SEQUENCE</scope>
</reference>
<protein>
    <submittedName>
        <fullName evidence="2">VIR protein</fullName>
    </submittedName>
</protein>
<organism evidence="2">
    <name type="scientific">Plasmodium vivax</name>
    <name type="common">malaria parasite P. vivax</name>
    <dbReference type="NCBI Taxonomy" id="5855"/>
    <lineage>
        <taxon>Eukaryota</taxon>
        <taxon>Sar</taxon>
        <taxon>Alveolata</taxon>
        <taxon>Apicomplexa</taxon>
        <taxon>Aconoidasida</taxon>
        <taxon>Haemosporida</taxon>
        <taxon>Plasmodiidae</taxon>
        <taxon>Plasmodium</taxon>
        <taxon>Plasmodium (Plasmodium)</taxon>
    </lineage>
</organism>
<dbReference type="EMBL" id="FLZR02000007">
    <property type="protein sequence ID" value="VUZ99607.1"/>
    <property type="molecule type" value="Genomic_DNA"/>
</dbReference>
<sequence>MTNFLGNTKLSILNTKYYYTSLNEAHDDCQNEAFYNIAKKKLEDYDWLQDVSEQILKGLCYVYRKRLKNNFESDICKFLYFWLGNILYDKLKYNILFFDVINNLFDILKDDNMRKICILPHTYMDVNHFKKIKFFFDYSEDYNSYKQQLAGNNHFCNNDYKTYLDTYVKSYKDVKVECAKNPNLNSYCEQFNQYFKDKYDYDLSNWKCVLDEHGHEEEELEEDNVAQDPLLSPGSKMGAHSATEQNELPNVIGQEENSPGTSGYPLRERTADMNNISEHPDDSSPSTIKKSITSAVSAAGLLVPPFLVYNFTPARSWINKLLGRKQTYRNPLTERELIENSYQPDHFDSERNRYNIWYRPE</sequence>
<dbReference type="VEuPathDB" id="PlasmoDB:PVW1_120014900"/>
<dbReference type="InterPro" id="IPR008780">
    <property type="entry name" value="Plasmodium_Vir"/>
</dbReference>
<dbReference type="AlphaFoldDB" id="A0A565A6M7"/>
<evidence type="ECO:0000256" key="1">
    <source>
        <dbReference type="SAM" id="MobiDB-lite"/>
    </source>
</evidence>
<evidence type="ECO:0000313" key="2">
    <source>
        <dbReference type="EMBL" id="VUZ99607.1"/>
    </source>
</evidence>
<gene>
    <name evidence="2" type="ORF">PVP01_0003220</name>
</gene>
<dbReference type="OrthoDB" id="383226at2759"/>
<dbReference type="Proteomes" id="UP000220605">
    <property type="component" value="Unassembled WGS sequence"/>
</dbReference>
<dbReference type="VEuPathDB" id="PlasmoDB:PVP01_0003220"/>